<dbReference type="Gene3D" id="1.20.5.3310">
    <property type="match status" value="1"/>
</dbReference>
<dbReference type="InterPro" id="IPR006312">
    <property type="entry name" value="TatA/E"/>
</dbReference>
<dbReference type="Proteomes" id="UP000324974">
    <property type="component" value="Chromosome"/>
</dbReference>
<proteinExistence type="inferred from homology"/>
<comment type="function">
    <text evidence="9">Part of the twin-arginine translocation (Tat) system that transports large folded proteins containing a characteristic twin-arginine motif in their signal peptide across membranes. TatA could form the protein-conducting channel of the Tat system.</text>
</comment>
<evidence type="ECO:0000256" key="8">
    <source>
        <dbReference type="ARBA" id="ARBA00023136"/>
    </source>
</evidence>
<dbReference type="KEGG" id="lrs:PX52LOC_03160"/>
<evidence type="ECO:0000256" key="5">
    <source>
        <dbReference type="ARBA" id="ARBA00022927"/>
    </source>
</evidence>
<dbReference type="HAMAP" id="MF_00236">
    <property type="entry name" value="TatA_E"/>
    <property type="match status" value="1"/>
</dbReference>
<evidence type="ECO:0000256" key="1">
    <source>
        <dbReference type="ARBA" id="ARBA00004162"/>
    </source>
</evidence>
<dbReference type="InterPro" id="IPR003369">
    <property type="entry name" value="TatA/B/E"/>
</dbReference>
<evidence type="ECO:0000256" key="7">
    <source>
        <dbReference type="ARBA" id="ARBA00023010"/>
    </source>
</evidence>
<dbReference type="PANTHER" id="PTHR42982">
    <property type="entry name" value="SEC-INDEPENDENT PROTEIN TRANSLOCASE PROTEIN TATA"/>
    <property type="match status" value="1"/>
</dbReference>
<keyword evidence="6 9" id="KW-1133">Transmembrane helix</keyword>
<sequence>MIYGFLGSIGPQELLLLLLLGVLLFGRKLPEIGRSVGKSIVEFKKGMKGIEEEVSSDSPSRPAIEPEAVKPPQRITNQAPRFDDTAASNLPPKL</sequence>
<keyword evidence="5 9" id="KW-0653">Protein transport</keyword>
<reference evidence="12" key="1">
    <citation type="submission" date="2019-08" db="EMBL/GenBank/DDBJ databases">
        <title>Limnoglobus roseus gen. nov., sp. nov., a novel freshwater planctomycete with a giant genome from the family Gemmataceae.</title>
        <authorList>
            <person name="Kulichevskaya I.S."/>
            <person name="Naumoff D.G."/>
            <person name="Miroshnikov K."/>
            <person name="Ivanova A."/>
            <person name="Philippov D.A."/>
            <person name="Hakobyan A."/>
            <person name="Rijpstra I.C."/>
            <person name="Sinninghe Damste J.S."/>
            <person name="Liesack W."/>
            <person name="Dedysh S.N."/>
        </authorList>
    </citation>
    <scope>NUCLEOTIDE SEQUENCE [LARGE SCALE GENOMIC DNA]</scope>
    <source>
        <strain evidence="12">PX52</strain>
    </source>
</reference>
<dbReference type="OrthoDB" id="282899at2"/>
<keyword evidence="2 9" id="KW-0813">Transport</keyword>
<feature type="region of interest" description="Disordered" evidence="10">
    <location>
        <begin position="51"/>
        <end position="94"/>
    </location>
</feature>
<keyword evidence="7 9" id="KW-0811">Translocation</keyword>
<evidence type="ECO:0000256" key="6">
    <source>
        <dbReference type="ARBA" id="ARBA00022989"/>
    </source>
</evidence>
<evidence type="ECO:0000313" key="12">
    <source>
        <dbReference type="Proteomes" id="UP000324974"/>
    </source>
</evidence>
<evidence type="ECO:0000256" key="2">
    <source>
        <dbReference type="ARBA" id="ARBA00022448"/>
    </source>
</evidence>
<accession>A0A5C1ABY0</accession>
<comment type="subunit">
    <text evidence="9">Forms a complex with TatC.</text>
</comment>
<comment type="similarity">
    <text evidence="9">Belongs to the TatA/E family.</text>
</comment>
<organism evidence="11 12">
    <name type="scientific">Limnoglobus roseus</name>
    <dbReference type="NCBI Taxonomy" id="2598579"/>
    <lineage>
        <taxon>Bacteria</taxon>
        <taxon>Pseudomonadati</taxon>
        <taxon>Planctomycetota</taxon>
        <taxon>Planctomycetia</taxon>
        <taxon>Gemmatales</taxon>
        <taxon>Gemmataceae</taxon>
        <taxon>Limnoglobus</taxon>
    </lineage>
</organism>
<dbReference type="GO" id="GO:0043953">
    <property type="term" value="P:protein transport by the Tat complex"/>
    <property type="evidence" value="ECO:0007669"/>
    <property type="project" value="UniProtKB-UniRule"/>
</dbReference>
<keyword evidence="4 9" id="KW-0812">Transmembrane</keyword>
<dbReference type="RefSeq" id="WP_149110977.1">
    <property type="nucleotide sequence ID" value="NZ_CP042425.1"/>
</dbReference>
<comment type="subcellular location">
    <subcellularLocation>
        <location evidence="1 9">Cell membrane</location>
        <topology evidence="1 9">Single-pass membrane protein</topology>
    </subcellularLocation>
</comment>
<dbReference type="PANTHER" id="PTHR42982:SF1">
    <property type="entry name" value="SEC-INDEPENDENT PROTEIN TRANSLOCASE PROTEIN TATA"/>
    <property type="match status" value="1"/>
</dbReference>
<gene>
    <name evidence="11" type="primary">tatAd</name>
    <name evidence="9" type="synonym">tatA</name>
    <name evidence="11" type="ORF">PX52LOC_03160</name>
</gene>
<evidence type="ECO:0000256" key="4">
    <source>
        <dbReference type="ARBA" id="ARBA00022692"/>
    </source>
</evidence>
<dbReference type="GO" id="GO:0008320">
    <property type="term" value="F:protein transmembrane transporter activity"/>
    <property type="evidence" value="ECO:0007669"/>
    <property type="project" value="UniProtKB-UniRule"/>
</dbReference>
<keyword evidence="12" id="KW-1185">Reference proteome</keyword>
<dbReference type="Pfam" id="PF02416">
    <property type="entry name" value="TatA_B_E"/>
    <property type="match status" value="1"/>
</dbReference>
<dbReference type="GO" id="GO:0033281">
    <property type="term" value="C:TAT protein transport complex"/>
    <property type="evidence" value="ECO:0007669"/>
    <property type="project" value="UniProtKB-UniRule"/>
</dbReference>
<name>A0A5C1ABY0_9BACT</name>
<evidence type="ECO:0000256" key="10">
    <source>
        <dbReference type="SAM" id="MobiDB-lite"/>
    </source>
</evidence>
<keyword evidence="3 9" id="KW-1003">Cell membrane</keyword>
<evidence type="ECO:0000256" key="3">
    <source>
        <dbReference type="ARBA" id="ARBA00022475"/>
    </source>
</evidence>
<keyword evidence="8 9" id="KW-0472">Membrane</keyword>
<evidence type="ECO:0000313" key="11">
    <source>
        <dbReference type="EMBL" id="QEL16220.1"/>
    </source>
</evidence>
<dbReference type="EMBL" id="CP042425">
    <property type="protein sequence ID" value="QEL16220.1"/>
    <property type="molecule type" value="Genomic_DNA"/>
</dbReference>
<evidence type="ECO:0000256" key="9">
    <source>
        <dbReference type="HAMAP-Rule" id="MF_00236"/>
    </source>
</evidence>
<dbReference type="AlphaFoldDB" id="A0A5C1ABY0"/>
<protein>
    <recommendedName>
        <fullName evidence="9">Sec-independent protein translocase protein TatA</fullName>
    </recommendedName>
</protein>